<evidence type="ECO:0000256" key="4">
    <source>
        <dbReference type="ARBA" id="ARBA00022989"/>
    </source>
</evidence>
<keyword evidence="5 6" id="KW-0472">Membrane</keyword>
<dbReference type="Proteomes" id="UP000004263">
    <property type="component" value="Unassembled WGS sequence"/>
</dbReference>
<dbReference type="STRING" id="207949.RED65_08899"/>
<feature type="transmembrane region" description="Helical" evidence="6">
    <location>
        <begin position="136"/>
        <end position="156"/>
    </location>
</feature>
<dbReference type="HOGENOM" id="CLU_079086_0_0_6"/>
<evidence type="ECO:0000313" key="7">
    <source>
        <dbReference type="EMBL" id="EAT13496.1"/>
    </source>
</evidence>
<dbReference type="PANTHER" id="PTHR31885:SF6">
    <property type="entry name" value="GH04784P"/>
    <property type="match status" value="1"/>
</dbReference>
<keyword evidence="8" id="KW-1185">Reference proteome</keyword>
<dbReference type="PANTHER" id="PTHR31885">
    <property type="entry name" value="GH04784P"/>
    <property type="match status" value="1"/>
</dbReference>
<keyword evidence="4 6" id="KW-1133">Transmembrane helix</keyword>
<evidence type="ECO:0000256" key="5">
    <source>
        <dbReference type="ARBA" id="ARBA00023136"/>
    </source>
</evidence>
<comment type="caution">
    <text evidence="7">The sequence shown here is derived from an EMBL/GenBank/DDBJ whole genome shotgun (WGS) entry which is preliminary data.</text>
</comment>
<dbReference type="RefSeq" id="WP_007016917.1">
    <property type="nucleotide sequence ID" value="NZ_CH724113.1"/>
</dbReference>
<feature type="transmembrane region" description="Helical" evidence="6">
    <location>
        <begin position="163"/>
        <end position="182"/>
    </location>
</feature>
<evidence type="ECO:0000256" key="2">
    <source>
        <dbReference type="ARBA" id="ARBA00007375"/>
    </source>
</evidence>
<proteinExistence type="inferred from homology"/>
<dbReference type="OrthoDB" id="5592477at2"/>
<evidence type="ECO:0000256" key="3">
    <source>
        <dbReference type="ARBA" id="ARBA00022692"/>
    </source>
</evidence>
<evidence type="ECO:0000313" key="8">
    <source>
        <dbReference type="Proteomes" id="UP000004263"/>
    </source>
</evidence>
<accession>Q1N6U6</accession>
<comment type="similarity">
    <text evidence="2">Belongs to the TMEM86 family.</text>
</comment>
<reference evidence="7 8" key="1">
    <citation type="submission" date="2006-03" db="EMBL/GenBank/DDBJ databases">
        <authorList>
            <person name="Pinhassi J."/>
            <person name="Pedros-Alio C."/>
            <person name="Ferriera S."/>
            <person name="Johnson J."/>
            <person name="Kravitz S."/>
            <person name="Halpern A."/>
            <person name="Remington K."/>
            <person name="Beeson K."/>
            <person name="Tran B."/>
            <person name="Rogers Y.-H."/>
            <person name="Friedman R."/>
            <person name="Venter J.C."/>
        </authorList>
    </citation>
    <scope>NUCLEOTIDE SEQUENCE [LARGE SCALE GENOMIC DNA]</scope>
    <source>
        <strain evidence="7 8">RED65</strain>
    </source>
</reference>
<feature type="transmembrane region" description="Helical" evidence="6">
    <location>
        <begin position="12"/>
        <end position="31"/>
    </location>
</feature>
<protein>
    <submittedName>
        <fullName evidence="7">Cytoplasmic membrane protein</fullName>
    </submittedName>
</protein>
<organism evidence="7 8">
    <name type="scientific">Bermanella marisrubri</name>
    <dbReference type="NCBI Taxonomy" id="207949"/>
    <lineage>
        <taxon>Bacteria</taxon>
        <taxon>Pseudomonadati</taxon>
        <taxon>Pseudomonadota</taxon>
        <taxon>Gammaproteobacteria</taxon>
        <taxon>Oceanospirillales</taxon>
        <taxon>Oceanospirillaceae</taxon>
        <taxon>Bermanella</taxon>
    </lineage>
</organism>
<dbReference type="EMBL" id="AAQH01000001">
    <property type="protein sequence ID" value="EAT13496.1"/>
    <property type="molecule type" value="Genomic_DNA"/>
</dbReference>
<dbReference type="AlphaFoldDB" id="Q1N6U6"/>
<dbReference type="Pfam" id="PF07947">
    <property type="entry name" value="YhhN"/>
    <property type="match status" value="1"/>
</dbReference>
<feature type="transmembrane region" description="Helical" evidence="6">
    <location>
        <begin position="83"/>
        <end position="102"/>
    </location>
</feature>
<feature type="transmembrane region" description="Helical" evidence="6">
    <location>
        <begin position="114"/>
        <end position="130"/>
    </location>
</feature>
<sequence length="219" mass="24232">MQTHSEIKANPIWLAAFIGFSLLYISIRTIQPFDWDWLIKIVPIALLLQFAIFNTIGKTRILLTAGLIFSGIGDVLLSLDGLFIAGLGSFLLAQITYTGLFLTQLSWNTRRLPWIGLIVLYTVLCSIFIIPKTGDLQLVITAYMIAISLMAISAGLRNDKHYWLVATGALIFMISDTLIAISKFIEPFAFAGASIMSTYYAAQAFIIIGIAHHQSTLKL</sequence>
<keyword evidence="3 6" id="KW-0812">Transmembrane</keyword>
<comment type="subcellular location">
    <subcellularLocation>
        <location evidence="1">Membrane</location>
        <topology evidence="1">Multi-pass membrane protein</topology>
    </subcellularLocation>
</comment>
<feature type="transmembrane region" description="Helical" evidence="6">
    <location>
        <begin position="188"/>
        <end position="211"/>
    </location>
</feature>
<feature type="transmembrane region" description="Helical" evidence="6">
    <location>
        <begin position="37"/>
        <end position="54"/>
    </location>
</feature>
<dbReference type="GO" id="GO:0016020">
    <property type="term" value="C:membrane"/>
    <property type="evidence" value="ECO:0007669"/>
    <property type="project" value="UniProtKB-SubCell"/>
</dbReference>
<gene>
    <name evidence="7" type="ORF">RED65_08899</name>
</gene>
<evidence type="ECO:0000256" key="6">
    <source>
        <dbReference type="SAM" id="Phobius"/>
    </source>
</evidence>
<name>Q1N6U6_9GAMM</name>
<evidence type="ECO:0000256" key="1">
    <source>
        <dbReference type="ARBA" id="ARBA00004141"/>
    </source>
</evidence>
<dbReference type="InterPro" id="IPR012506">
    <property type="entry name" value="TMEM86B-like"/>
</dbReference>
<dbReference type="GO" id="GO:0016787">
    <property type="term" value="F:hydrolase activity"/>
    <property type="evidence" value="ECO:0007669"/>
    <property type="project" value="TreeGrafter"/>
</dbReference>